<dbReference type="GO" id="GO:0046872">
    <property type="term" value="F:metal ion binding"/>
    <property type="evidence" value="ECO:0007669"/>
    <property type="project" value="UniProtKB-KW"/>
</dbReference>
<dbReference type="EMBL" id="JAMWYS010000024">
    <property type="protein sequence ID" value="MCO4292422.1"/>
    <property type="molecule type" value="Genomic_DNA"/>
</dbReference>
<dbReference type="RefSeq" id="WP_252586815.1">
    <property type="nucleotide sequence ID" value="NZ_JAMWYS010000024.1"/>
</dbReference>
<evidence type="ECO:0000256" key="1">
    <source>
        <dbReference type="ARBA" id="ARBA00022448"/>
    </source>
</evidence>
<keyword evidence="2" id="KW-0349">Heme</keyword>
<keyword evidence="6" id="KW-1185">Reference proteome</keyword>
<organism evidence="5 6">
    <name type="scientific">Solitalea agri</name>
    <dbReference type="NCBI Taxonomy" id="2953739"/>
    <lineage>
        <taxon>Bacteria</taxon>
        <taxon>Pseudomonadati</taxon>
        <taxon>Bacteroidota</taxon>
        <taxon>Sphingobacteriia</taxon>
        <taxon>Sphingobacteriales</taxon>
        <taxon>Sphingobacteriaceae</taxon>
        <taxon>Solitalea</taxon>
    </lineage>
</organism>
<gene>
    <name evidence="5" type="ORF">NF867_06055</name>
</gene>
<dbReference type="Proteomes" id="UP001155182">
    <property type="component" value="Unassembled WGS sequence"/>
</dbReference>
<evidence type="ECO:0000256" key="2">
    <source>
        <dbReference type="ARBA" id="ARBA00022617"/>
    </source>
</evidence>
<proteinExistence type="predicted"/>
<sequence>MGKSDITNIKDIELLVNSFYNIIRQDQLLGPIFNAVIKDGWDTHLEKMYTFWNTVLFSEPGYTGSPFPPHAKLPVEKYHFEHWVALFIQTVNDNFEGEKADEAIWRAERMAEMFNLKIEHIRKNGNLSII</sequence>
<keyword evidence="4" id="KW-0408">Iron</keyword>
<reference evidence="5" key="1">
    <citation type="submission" date="2022-06" db="EMBL/GenBank/DDBJ databases">
        <title>Solitalea sp. MAHUQ-68 isolated from rhizospheric soil.</title>
        <authorList>
            <person name="Huq M.A."/>
        </authorList>
    </citation>
    <scope>NUCLEOTIDE SEQUENCE</scope>
    <source>
        <strain evidence="5">MAHUQ-68</strain>
    </source>
</reference>
<accession>A0A9X2F0L8</accession>
<dbReference type="Pfam" id="PF01152">
    <property type="entry name" value="Bac_globin"/>
    <property type="match status" value="1"/>
</dbReference>
<dbReference type="InterPro" id="IPR012292">
    <property type="entry name" value="Globin/Proto"/>
</dbReference>
<keyword evidence="3" id="KW-0479">Metal-binding</keyword>
<dbReference type="GO" id="GO:0020037">
    <property type="term" value="F:heme binding"/>
    <property type="evidence" value="ECO:0007669"/>
    <property type="project" value="InterPro"/>
</dbReference>
<dbReference type="InterPro" id="IPR009050">
    <property type="entry name" value="Globin-like_sf"/>
</dbReference>
<evidence type="ECO:0000313" key="6">
    <source>
        <dbReference type="Proteomes" id="UP001155182"/>
    </source>
</evidence>
<evidence type="ECO:0000256" key="3">
    <source>
        <dbReference type="ARBA" id="ARBA00022723"/>
    </source>
</evidence>
<dbReference type="SUPFAM" id="SSF46458">
    <property type="entry name" value="Globin-like"/>
    <property type="match status" value="1"/>
</dbReference>
<dbReference type="GO" id="GO:0019825">
    <property type="term" value="F:oxygen binding"/>
    <property type="evidence" value="ECO:0007669"/>
    <property type="project" value="InterPro"/>
</dbReference>
<comment type="caution">
    <text evidence="5">The sequence shown here is derived from an EMBL/GenBank/DDBJ whole genome shotgun (WGS) entry which is preliminary data.</text>
</comment>
<dbReference type="InterPro" id="IPR001486">
    <property type="entry name" value="Hemoglobin_trunc"/>
</dbReference>
<dbReference type="AlphaFoldDB" id="A0A9X2F0L8"/>
<protein>
    <submittedName>
        <fullName evidence="5">Group III truncated hemoglobin</fullName>
    </submittedName>
</protein>
<dbReference type="CDD" id="cd08916">
    <property type="entry name" value="TrHb3_P"/>
    <property type="match status" value="1"/>
</dbReference>
<evidence type="ECO:0000256" key="4">
    <source>
        <dbReference type="ARBA" id="ARBA00023004"/>
    </source>
</evidence>
<dbReference type="Gene3D" id="1.10.490.10">
    <property type="entry name" value="Globins"/>
    <property type="match status" value="1"/>
</dbReference>
<keyword evidence="1" id="KW-0813">Transport</keyword>
<name>A0A9X2F0L8_9SPHI</name>
<evidence type="ECO:0000313" key="5">
    <source>
        <dbReference type="EMBL" id="MCO4292422.1"/>
    </source>
</evidence>